<dbReference type="AlphaFoldDB" id="A0A5M5XMD2"/>
<sequence>MEMNKNLCRRLGNLSLPVLLSVVLLASCRDEIETGAYTGPYIRFSVSEGSEWHSTRAAGGPAEKAVPRDSVQPLHGGDGNTPLYLHTLYTDSIASPSSDSRPDTAVLTRATPVKTETLYESFGISASAYTGSWSETSYRPDYMYDVEVTKASNWTTSYRWPATEHLSVFAYAPYHGEGIVLSDKAKPGSPTITYTVPADVAKQKDLLFANPTYSAPGGILKILYNVMPLTFNHALTAVKFVCGDDMQGGTVKSVSLKNVYSKGNLTFAYSIITQSCWSDVGTPTTFSQTLGKNTTGTPDEALTTDAQTFMMIPQTLPNGAQIEVVFTDKSNVDHTLTADIKGTVWPIGKTVTYKISSSSINWTYELSVNMPGDFTYSGGTQQYSVTSYKHNSRGDKQPAQWKAQFSEYGGPWTDTSPTWLTGFTASGAGGEIPQSYNATVGAQIGRSNDPHAQKLRDKPSCGGVIYHHNLANQTDGGSTNENTANCYVVSGSGYYCFPLVYGNAIKNGKTNTSAYTSNKTGSDILTTFINHTGNPITSPYIKENAGCVPAKAELLWQDAPGLISNVQYNNSQMQLFVNPENYISFQVNGLTIRQGNAVIAIKDAGDNVLWSWHIWVTDENIGQTIEVTNHQSQKYKFMPVNLGWCDGRTETYAERSCKVKFTAGDASKEVIIKQVSASITTGGNHPYYEWGRKDPFPPSNGLANTNKTWYDKDGNAHTESPKTENFSTGATCIMNYILKPDVMHSQYSGDNTYANLWSADNNVYTANDENVIKTIYDPSPVGFKLPPSNAFTGFTTTGEYVSTLSQINGEWDSSLKGWNFYTDSSKNKTIFFPASGERYYSNGGAYRVGGYGYCWSAVPGNQSYGRYLYFGSSYVNPFYYYSRAYGFGVRSSQEQGA</sequence>
<proteinExistence type="predicted"/>
<organism evidence="1 2">
    <name type="scientific">Bacteroides fragilis</name>
    <dbReference type="NCBI Taxonomy" id="817"/>
    <lineage>
        <taxon>Bacteria</taxon>
        <taxon>Pseudomonadati</taxon>
        <taxon>Bacteroidota</taxon>
        <taxon>Bacteroidia</taxon>
        <taxon>Bacteroidales</taxon>
        <taxon>Bacteroidaceae</taxon>
        <taxon>Bacteroides</taxon>
    </lineage>
</organism>
<evidence type="ECO:0000313" key="2">
    <source>
        <dbReference type="Proteomes" id="UP000429838"/>
    </source>
</evidence>
<dbReference type="PROSITE" id="PS51257">
    <property type="entry name" value="PROKAR_LIPOPROTEIN"/>
    <property type="match status" value="1"/>
</dbReference>
<protein>
    <submittedName>
        <fullName evidence="1">Fimbrillin family protein</fullName>
    </submittedName>
</protein>
<comment type="caution">
    <text evidence="1">The sequence shown here is derived from an EMBL/GenBank/DDBJ whole genome shotgun (WGS) entry which is preliminary data.</text>
</comment>
<gene>
    <name evidence="1" type="ORF">F2Z25_10170</name>
</gene>
<evidence type="ECO:0000313" key="1">
    <source>
        <dbReference type="EMBL" id="KAA5207822.1"/>
    </source>
</evidence>
<dbReference type="CDD" id="cd13120">
    <property type="entry name" value="BF2867_like_N"/>
    <property type="match status" value="1"/>
</dbReference>
<dbReference type="CDD" id="cd13121">
    <property type="entry name" value="BF2867_like_C"/>
    <property type="match status" value="1"/>
</dbReference>
<dbReference type="EMBL" id="VWAQ01000007">
    <property type="protein sequence ID" value="KAA5207822.1"/>
    <property type="molecule type" value="Genomic_DNA"/>
</dbReference>
<reference evidence="1 2" key="1">
    <citation type="journal article" date="2019" name="Nat. Med.">
        <title>A library of human gut bacterial isolates paired with longitudinal multiomics data enables mechanistic microbiome research.</title>
        <authorList>
            <person name="Poyet M."/>
            <person name="Groussin M."/>
            <person name="Gibbons S.M."/>
            <person name="Avila-Pacheco J."/>
            <person name="Jiang X."/>
            <person name="Kearney S.M."/>
            <person name="Perrotta A.R."/>
            <person name="Berdy B."/>
            <person name="Zhao S."/>
            <person name="Lieberman T.D."/>
            <person name="Swanson P.K."/>
            <person name="Smith M."/>
            <person name="Roesemann S."/>
            <person name="Alexander J.E."/>
            <person name="Rich S.A."/>
            <person name="Livny J."/>
            <person name="Vlamakis H."/>
            <person name="Clish C."/>
            <person name="Bullock K."/>
            <person name="Deik A."/>
            <person name="Scott J."/>
            <person name="Pierce K.A."/>
            <person name="Xavier R.J."/>
            <person name="Alm E.J."/>
        </authorList>
    </citation>
    <scope>NUCLEOTIDE SEQUENCE [LARGE SCALE GENOMIC DNA]</scope>
    <source>
        <strain evidence="1 2">BIOML-A1</strain>
    </source>
</reference>
<accession>A0A5M5XMD2</accession>
<name>A0A5M5XMD2_BACFG</name>
<dbReference type="Proteomes" id="UP000429838">
    <property type="component" value="Unassembled WGS sequence"/>
</dbReference>